<dbReference type="OrthoDB" id="5298283at2"/>
<feature type="transmembrane region" description="Helical" evidence="9">
    <location>
        <begin position="221"/>
        <end position="245"/>
    </location>
</feature>
<protein>
    <submittedName>
        <fullName evidence="10">AI-2E family transporter</fullName>
    </submittedName>
</protein>
<feature type="transmembrane region" description="Helical" evidence="9">
    <location>
        <begin position="285"/>
        <end position="304"/>
    </location>
</feature>
<reference evidence="10" key="1">
    <citation type="submission" date="2021-02" db="EMBL/GenBank/DDBJ databases">
        <title>Strain Y2R2, a novel species of the genus Halomonas.</title>
        <authorList>
            <person name="Huang H."/>
        </authorList>
    </citation>
    <scope>NUCLEOTIDE SEQUENCE</scope>
    <source>
        <strain evidence="10">Y2R2</strain>
    </source>
</reference>
<evidence type="ECO:0000256" key="2">
    <source>
        <dbReference type="ARBA" id="ARBA00009773"/>
    </source>
</evidence>
<evidence type="ECO:0000313" key="10">
    <source>
        <dbReference type="EMBL" id="QEM82680.1"/>
    </source>
</evidence>
<feature type="transmembrane region" description="Helical" evidence="9">
    <location>
        <begin position="74"/>
        <end position="96"/>
    </location>
</feature>
<dbReference type="EMBL" id="CP038437">
    <property type="protein sequence ID" value="QEM82680.1"/>
    <property type="molecule type" value="Genomic_DNA"/>
</dbReference>
<evidence type="ECO:0000256" key="6">
    <source>
        <dbReference type="ARBA" id="ARBA00022989"/>
    </source>
</evidence>
<feature type="region of interest" description="Disordered" evidence="8">
    <location>
        <begin position="362"/>
        <end position="382"/>
    </location>
</feature>
<keyword evidence="4" id="KW-1003">Cell membrane</keyword>
<name>A0A5C1NII9_9GAMM</name>
<feature type="transmembrane region" description="Helical" evidence="9">
    <location>
        <begin position="316"/>
        <end position="345"/>
    </location>
</feature>
<evidence type="ECO:0000256" key="1">
    <source>
        <dbReference type="ARBA" id="ARBA00004651"/>
    </source>
</evidence>
<dbReference type="PANTHER" id="PTHR21716:SF67">
    <property type="entry name" value="TRANSPORT PROTEIN YDIK-RELATED"/>
    <property type="match status" value="1"/>
</dbReference>
<dbReference type="AlphaFoldDB" id="A0A5C1NII9"/>
<gene>
    <name evidence="10" type="ORF">E4T21_14835</name>
</gene>
<dbReference type="Proteomes" id="UP000324285">
    <property type="component" value="Chromosome"/>
</dbReference>
<evidence type="ECO:0000256" key="3">
    <source>
        <dbReference type="ARBA" id="ARBA00022448"/>
    </source>
</evidence>
<keyword evidence="6 9" id="KW-1133">Transmembrane helix</keyword>
<comment type="similarity">
    <text evidence="2">Belongs to the autoinducer-2 exporter (AI-2E) (TC 2.A.86) family.</text>
</comment>
<evidence type="ECO:0000256" key="7">
    <source>
        <dbReference type="ARBA" id="ARBA00023136"/>
    </source>
</evidence>
<feature type="transmembrane region" description="Helical" evidence="9">
    <location>
        <begin position="20"/>
        <end position="38"/>
    </location>
</feature>
<keyword evidence="5 9" id="KW-0812">Transmembrane</keyword>
<dbReference type="PANTHER" id="PTHR21716">
    <property type="entry name" value="TRANSMEMBRANE PROTEIN"/>
    <property type="match status" value="1"/>
</dbReference>
<sequence>MRTDEAARRRLLNKDLIEALIRIGLIIFLVVMCIRIFAPFANLMIWGLILAIALSPLHQRLAKRLGGRQGRASTLLVVAILLLLGVPTVMLGIAFADHLHALYSAFNDQTLTIPTPKPSVAEWPLVGERVYSAWETAATNLPALLAENQELLRNLGRKALGTATNTAGSLLGLFAALIIGAVMMAYAEPGNRAMERIFRRLSDETRGPRMQKLATATVRSVAVGVIGVAFIQAVLLGVGFLLAGIPGAGVLALIVMFIGILQLPALIISLPAVGYLWWLGDGSTTMNIVFSIYLILAGMIDNVLKPLLLGRGVDAPMLIVLLGAIGGMLTGGLVGLFVGGVLLAVGYQLFMEWVEADEHNIPPAQAQDKPLKKPDSAPDAES</sequence>
<feature type="transmembrane region" description="Helical" evidence="9">
    <location>
        <begin position="251"/>
        <end position="278"/>
    </location>
</feature>
<proteinExistence type="inferred from homology"/>
<dbReference type="KEGG" id="hbh:E4T21_14835"/>
<evidence type="ECO:0000313" key="11">
    <source>
        <dbReference type="Proteomes" id="UP000324285"/>
    </source>
</evidence>
<evidence type="ECO:0000256" key="5">
    <source>
        <dbReference type="ARBA" id="ARBA00022692"/>
    </source>
</evidence>
<dbReference type="InterPro" id="IPR002549">
    <property type="entry name" value="AI-2E-like"/>
</dbReference>
<dbReference type="GO" id="GO:0005886">
    <property type="term" value="C:plasma membrane"/>
    <property type="evidence" value="ECO:0007669"/>
    <property type="project" value="UniProtKB-SubCell"/>
</dbReference>
<keyword evidence="11" id="KW-1185">Reference proteome</keyword>
<accession>A0A5C1NII9</accession>
<feature type="transmembrane region" description="Helical" evidence="9">
    <location>
        <begin position="44"/>
        <end position="62"/>
    </location>
</feature>
<keyword evidence="7 9" id="KW-0472">Membrane</keyword>
<comment type="subcellular location">
    <subcellularLocation>
        <location evidence="1">Cell membrane</location>
        <topology evidence="1">Multi-pass membrane protein</topology>
    </subcellularLocation>
</comment>
<feature type="transmembrane region" description="Helical" evidence="9">
    <location>
        <begin position="167"/>
        <end position="187"/>
    </location>
</feature>
<evidence type="ECO:0000256" key="9">
    <source>
        <dbReference type="SAM" id="Phobius"/>
    </source>
</evidence>
<organism evidence="10 11">
    <name type="scientific">Halomonas binhaiensis</name>
    <dbReference type="NCBI Taxonomy" id="2562282"/>
    <lineage>
        <taxon>Bacteria</taxon>
        <taxon>Pseudomonadati</taxon>
        <taxon>Pseudomonadota</taxon>
        <taxon>Gammaproteobacteria</taxon>
        <taxon>Oceanospirillales</taxon>
        <taxon>Halomonadaceae</taxon>
        <taxon>Halomonas</taxon>
    </lineage>
</organism>
<evidence type="ECO:0000256" key="8">
    <source>
        <dbReference type="SAM" id="MobiDB-lite"/>
    </source>
</evidence>
<keyword evidence="3" id="KW-0813">Transport</keyword>
<dbReference type="Pfam" id="PF01594">
    <property type="entry name" value="AI-2E_transport"/>
    <property type="match status" value="1"/>
</dbReference>
<evidence type="ECO:0000256" key="4">
    <source>
        <dbReference type="ARBA" id="ARBA00022475"/>
    </source>
</evidence>
<dbReference type="RefSeq" id="WP_149285804.1">
    <property type="nucleotide sequence ID" value="NZ_CP038437.2"/>
</dbReference>